<evidence type="ECO:0000313" key="2">
    <source>
        <dbReference type="Proteomes" id="UP000266841"/>
    </source>
</evidence>
<proteinExistence type="predicted"/>
<sequence>MGSIWLGQVVSAHPSPPSTSSNHRHRRSSICPLQCARDPVASGFSLLNVLSLFPLADVAGNRISRICTASLPGEGVGPGGDAAQYAMMSSDETGQRVGPGGDAAQYAMMSSDGAKVGHQTHPNLA</sequence>
<dbReference type="EMBL" id="AGNL01002549">
    <property type="protein sequence ID" value="EJK76077.1"/>
    <property type="molecule type" value="Genomic_DNA"/>
</dbReference>
<protein>
    <submittedName>
        <fullName evidence="1">Uncharacterized protein</fullName>
    </submittedName>
</protein>
<accession>K0TQH9</accession>
<evidence type="ECO:0000313" key="1">
    <source>
        <dbReference type="EMBL" id="EJK76077.1"/>
    </source>
</evidence>
<dbReference type="Proteomes" id="UP000266841">
    <property type="component" value="Unassembled WGS sequence"/>
</dbReference>
<gene>
    <name evidence="1" type="ORF">THAOC_02184</name>
</gene>
<keyword evidence="2" id="KW-1185">Reference proteome</keyword>
<reference evidence="1 2" key="1">
    <citation type="journal article" date="2012" name="Genome Biol.">
        <title>Genome and low-iron response of an oceanic diatom adapted to chronic iron limitation.</title>
        <authorList>
            <person name="Lommer M."/>
            <person name="Specht M."/>
            <person name="Roy A.S."/>
            <person name="Kraemer L."/>
            <person name="Andreson R."/>
            <person name="Gutowska M.A."/>
            <person name="Wolf J."/>
            <person name="Bergner S.V."/>
            <person name="Schilhabel M.B."/>
            <person name="Klostermeier U.C."/>
            <person name="Beiko R.G."/>
            <person name="Rosenstiel P."/>
            <person name="Hippler M."/>
            <person name="Laroche J."/>
        </authorList>
    </citation>
    <scope>NUCLEOTIDE SEQUENCE [LARGE SCALE GENOMIC DNA]</scope>
    <source>
        <strain evidence="1 2">CCMP1005</strain>
    </source>
</reference>
<organism evidence="1 2">
    <name type="scientific">Thalassiosira oceanica</name>
    <name type="common">Marine diatom</name>
    <dbReference type="NCBI Taxonomy" id="159749"/>
    <lineage>
        <taxon>Eukaryota</taxon>
        <taxon>Sar</taxon>
        <taxon>Stramenopiles</taxon>
        <taxon>Ochrophyta</taxon>
        <taxon>Bacillariophyta</taxon>
        <taxon>Coscinodiscophyceae</taxon>
        <taxon>Thalassiosirophycidae</taxon>
        <taxon>Thalassiosirales</taxon>
        <taxon>Thalassiosiraceae</taxon>
        <taxon>Thalassiosira</taxon>
    </lineage>
</organism>
<name>K0TQH9_THAOC</name>
<dbReference type="AlphaFoldDB" id="K0TQH9"/>
<comment type="caution">
    <text evidence="1">The sequence shown here is derived from an EMBL/GenBank/DDBJ whole genome shotgun (WGS) entry which is preliminary data.</text>
</comment>